<reference evidence="1" key="1">
    <citation type="submission" date="2021-04" db="EMBL/GenBank/DDBJ databases">
        <title>novel species isolated from subtropical streams in China.</title>
        <authorList>
            <person name="Lu H."/>
        </authorList>
    </citation>
    <scope>NUCLEOTIDE SEQUENCE</scope>
    <source>
        <strain evidence="1">LFS511W</strain>
    </source>
</reference>
<dbReference type="EMBL" id="JAGSPN010000001">
    <property type="protein sequence ID" value="MBR7781090.1"/>
    <property type="molecule type" value="Genomic_DNA"/>
</dbReference>
<accession>A0A941I607</accession>
<dbReference type="Proteomes" id="UP000680067">
    <property type="component" value="Unassembled WGS sequence"/>
</dbReference>
<protein>
    <submittedName>
        <fullName evidence="1">Uncharacterized protein</fullName>
    </submittedName>
</protein>
<dbReference type="RefSeq" id="WP_212686426.1">
    <property type="nucleotide sequence ID" value="NZ_JAGSPN010000001.1"/>
</dbReference>
<keyword evidence="2" id="KW-1185">Reference proteome</keyword>
<comment type="caution">
    <text evidence="1">The sequence shown here is derived from an EMBL/GenBank/DDBJ whole genome shotgun (WGS) entry which is preliminary data.</text>
</comment>
<gene>
    <name evidence="1" type="ORF">KDM89_02960</name>
</gene>
<evidence type="ECO:0000313" key="1">
    <source>
        <dbReference type="EMBL" id="MBR7781090.1"/>
    </source>
</evidence>
<organism evidence="1 2">
    <name type="scientific">Undibacterium luofuense</name>
    <dbReference type="NCBI Taxonomy" id="2828733"/>
    <lineage>
        <taxon>Bacteria</taxon>
        <taxon>Pseudomonadati</taxon>
        <taxon>Pseudomonadota</taxon>
        <taxon>Betaproteobacteria</taxon>
        <taxon>Burkholderiales</taxon>
        <taxon>Oxalobacteraceae</taxon>
        <taxon>Undibacterium</taxon>
    </lineage>
</organism>
<name>A0A941I607_9BURK</name>
<sequence>MTQRKHPADRYSGQACRLIRSKIPEHGNGSIPPGLHDSVMLTSRYVSEHQHFAYRARYYP</sequence>
<dbReference type="AlphaFoldDB" id="A0A941I607"/>
<evidence type="ECO:0000313" key="2">
    <source>
        <dbReference type="Proteomes" id="UP000680067"/>
    </source>
</evidence>
<proteinExistence type="predicted"/>